<reference evidence="1" key="1">
    <citation type="journal article" date="2015" name="Nature">
        <title>Complex archaea that bridge the gap between prokaryotes and eukaryotes.</title>
        <authorList>
            <person name="Spang A."/>
            <person name="Saw J.H."/>
            <person name="Jorgensen S.L."/>
            <person name="Zaremba-Niedzwiedzka K."/>
            <person name="Martijn J."/>
            <person name="Lind A.E."/>
            <person name="van Eijk R."/>
            <person name="Schleper C."/>
            <person name="Guy L."/>
            <person name="Ettema T.J."/>
        </authorList>
    </citation>
    <scope>NUCLEOTIDE SEQUENCE</scope>
</reference>
<feature type="non-terminal residue" evidence="1">
    <location>
        <position position="28"/>
    </location>
</feature>
<accession>A0A0F8Y2G9</accession>
<sequence>MTVRSLLLIATLALASCAPGDTPERAQR</sequence>
<dbReference type="EMBL" id="LAZR01055840">
    <property type="protein sequence ID" value="KKK75488.1"/>
    <property type="molecule type" value="Genomic_DNA"/>
</dbReference>
<dbReference type="PROSITE" id="PS51257">
    <property type="entry name" value="PROKAR_LIPOPROTEIN"/>
    <property type="match status" value="1"/>
</dbReference>
<comment type="caution">
    <text evidence="1">The sequence shown here is derived from an EMBL/GenBank/DDBJ whole genome shotgun (WGS) entry which is preliminary data.</text>
</comment>
<name>A0A0F8Y2G9_9ZZZZ</name>
<organism evidence="1">
    <name type="scientific">marine sediment metagenome</name>
    <dbReference type="NCBI Taxonomy" id="412755"/>
    <lineage>
        <taxon>unclassified sequences</taxon>
        <taxon>metagenomes</taxon>
        <taxon>ecological metagenomes</taxon>
    </lineage>
</organism>
<protein>
    <submittedName>
        <fullName evidence="1">Uncharacterized protein</fullName>
    </submittedName>
</protein>
<dbReference type="AlphaFoldDB" id="A0A0F8Y2G9"/>
<proteinExistence type="predicted"/>
<evidence type="ECO:0000313" key="1">
    <source>
        <dbReference type="EMBL" id="KKK75488.1"/>
    </source>
</evidence>
<gene>
    <name evidence="1" type="ORF">LCGC14_2873230</name>
</gene>